<proteinExistence type="predicted"/>
<name>A0A3T0I4I5_9BACI</name>
<accession>A0A3T0I4I5</accession>
<feature type="region of interest" description="Disordered" evidence="1">
    <location>
        <begin position="51"/>
        <end position="78"/>
    </location>
</feature>
<reference evidence="2 3" key="1">
    <citation type="submission" date="2017-07" db="EMBL/GenBank/DDBJ databases">
        <title>The complete genome sequence of Bacillus mesonae strain H20-5, an efficient strain improving plant abiotic stress resistance.</title>
        <authorList>
            <person name="Kim S.Y."/>
            <person name="Song H."/>
            <person name="Sang M.K."/>
            <person name="Weon H.-Y."/>
            <person name="Song J."/>
        </authorList>
    </citation>
    <scope>NUCLEOTIDE SEQUENCE [LARGE SCALE GENOMIC DNA]</scope>
    <source>
        <strain evidence="2 3">H20-5</strain>
    </source>
</reference>
<evidence type="ECO:0000313" key="2">
    <source>
        <dbReference type="EMBL" id="AZU64245.1"/>
    </source>
</evidence>
<dbReference type="AlphaFoldDB" id="A0A3T0I4I5"/>
<gene>
    <name evidence="2" type="ORF">CHR53_25075</name>
</gene>
<keyword evidence="3" id="KW-1185">Reference proteome</keyword>
<organism evidence="2 3">
    <name type="scientific">Neobacillus mesonae</name>
    <dbReference type="NCBI Taxonomy" id="1193713"/>
    <lineage>
        <taxon>Bacteria</taxon>
        <taxon>Bacillati</taxon>
        <taxon>Bacillota</taxon>
        <taxon>Bacilli</taxon>
        <taxon>Bacillales</taxon>
        <taxon>Bacillaceae</taxon>
        <taxon>Neobacillus</taxon>
    </lineage>
</organism>
<dbReference type="Proteomes" id="UP000282892">
    <property type="component" value="Chromosome"/>
</dbReference>
<protein>
    <submittedName>
        <fullName evidence="2">Uncharacterized protein</fullName>
    </submittedName>
</protein>
<sequence>MVLVFHSKILRTKQAGARSKMVLIGSRRTKQAWVKAKMVFIGSMKDKTVVGQGQNGLHRVDEGQNRRGLSPKWSSKGR</sequence>
<dbReference type="EMBL" id="CP022572">
    <property type="protein sequence ID" value="AZU64245.1"/>
    <property type="molecule type" value="Genomic_DNA"/>
</dbReference>
<evidence type="ECO:0000313" key="3">
    <source>
        <dbReference type="Proteomes" id="UP000282892"/>
    </source>
</evidence>
<evidence type="ECO:0000256" key="1">
    <source>
        <dbReference type="SAM" id="MobiDB-lite"/>
    </source>
</evidence>
<dbReference type="KEGG" id="nmk:CHR53_25075"/>